<accession>A0A8T0EI20</accession>
<dbReference type="SUPFAM" id="SSF49599">
    <property type="entry name" value="TRAF domain-like"/>
    <property type="match status" value="1"/>
</dbReference>
<gene>
    <name evidence="2" type="ORF">HNY73_018497</name>
</gene>
<evidence type="ECO:0000259" key="1">
    <source>
        <dbReference type="PROSITE" id="PS50097"/>
    </source>
</evidence>
<dbReference type="CDD" id="cd18186">
    <property type="entry name" value="BTB_POZ_ZBTB_KLHL-like"/>
    <property type="match status" value="1"/>
</dbReference>
<dbReference type="Gene3D" id="1.25.40.420">
    <property type="match status" value="1"/>
</dbReference>
<feature type="domain" description="BTB" evidence="1">
    <location>
        <begin position="327"/>
        <end position="394"/>
    </location>
</feature>
<dbReference type="EMBL" id="JABXBU010002228">
    <property type="protein sequence ID" value="KAF8771038.1"/>
    <property type="molecule type" value="Genomic_DNA"/>
</dbReference>
<dbReference type="InterPro" id="IPR008974">
    <property type="entry name" value="TRAF-like"/>
</dbReference>
<proteinExistence type="predicted"/>
<comment type="caution">
    <text evidence="2">The sequence shown here is derived from an EMBL/GenBank/DDBJ whole genome shotgun (WGS) entry which is preliminary data.</text>
</comment>
<dbReference type="SUPFAM" id="SSF54695">
    <property type="entry name" value="POZ domain"/>
    <property type="match status" value="1"/>
</dbReference>
<dbReference type="AlphaFoldDB" id="A0A8T0EI20"/>
<organism evidence="2 3">
    <name type="scientific">Argiope bruennichi</name>
    <name type="common">Wasp spider</name>
    <name type="synonym">Aranea bruennichi</name>
    <dbReference type="NCBI Taxonomy" id="94029"/>
    <lineage>
        <taxon>Eukaryota</taxon>
        <taxon>Metazoa</taxon>
        <taxon>Ecdysozoa</taxon>
        <taxon>Arthropoda</taxon>
        <taxon>Chelicerata</taxon>
        <taxon>Arachnida</taxon>
        <taxon>Araneae</taxon>
        <taxon>Araneomorphae</taxon>
        <taxon>Entelegynae</taxon>
        <taxon>Araneoidea</taxon>
        <taxon>Araneidae</taxon>
        <taxon>Argiope</taxon>
    </lineage>
</organism>
<reference evidence="2" key="1">
    <citation type="journal article" date="2020" name="bioRxiv">
        <title>Chromosome-level reference genome of the European wasp spider Argiope bruennichi: a resource for studies on range expansion and evolutionary adaptation.</title>
        <authorList>
            <person name="Sheffer M.M."/>
            <person name="Hoppe A."/>
            <person name="Krehenwinkel H."/>
            <person name="Uhl G."/>
            <person name="Kuss A.W."/>
            <person name="Jensen L."/>
            <person name="Jensen C."/>
            <person name="Gillespie R.G."/>
            <person name="Hoff K.J."/>
            <person name="Prost S."/>
        </authorList>
    </citation>
    <scope>NUCLEOTIDE SEQUENCE</scope>
</reference>
<dbReference type="InterPro" id="IPR000210">
    <property type="entry name" value="BTB/POZ_dom"/>
</dbReference>
<evidence type="ECO:0000313" key="3">
    <source>
        <dbReference type="Proteomes" id="UP000807504"/>
    </source>
</evidence>
<dbReference type="Pfam" id="PF07707">
    <property type="entry name" value="BACK"/>
    <property type="match status" value="1"/>
</dbReference>
<name>A0A8T0EI20_ARGBR</name>
<dbReference type="Pfam" id="PF00651">
    <property type="entry name" value="BTB"/>
    <property type="match status" value="1"/>
</dbReference>
<dbReference type="InterPro" id="IPR011705">
    <property type="entry name" value="BACK"/>
</dbReference>
<sequence>MACNKKGFWITWRIENYNFFFSRTGQGFNSPSFVIDSIKDTSWALRIVANSKKKKGHMVLDITRTMLAPAEDLELNFDVSFFKEDDPLPLFEDTFKHVYCIDHEKFLCFIPHHLVYRRKGNEFIRPKLLIVRCKIVKSKESLPESVHCFIRTRIRVETTAFIGFIEKFSSFIPGKERILTIKSVSEKILAVNLNLSLGGDHCCKEKLWIEIIPIKKDYVKFCTCKVFLIDSEKKKIECGEDKFLFIETESDEWKFPLHFTKGYLMENSTKFLSNDTLTLKCEFAFSTGIEYNEIEDSEFGDLAIATQPKITCALEDLTCLFEEGILCDIQLQTATETFNAHKSILSARSSVFKSMLTTDMTEKTTECVTIEDLDANTVRRMLMFLYSDRLEDLDWESAKNLYYAADKYSILALKCRCSSFLKVNFQPSSCCEVLQMSDRHQDEDLKKAVQEYIINNRDAIIHTDQWFNLEKSNPMLVIETFRTMS</sequence>
<keyword evidence="3" id="KW-1185">Reference proteome</keyword>
<dbReference type="Gene3D" id="3.30.710.10">
    <property type="entry name" value="Potassium Channel Kv1.1, Chain A"/>
    <property type="match status" value="1"/>
</dbReference>
<dbReference type="Proteomes" id="UP000807504">
    <property type="component" value="Unassembled WGS sequence"/>
</dbReference>
<dbReference type="SMART" id="SM00225">
    <property type="entry name" value="BTB"/>
    <property type="match status" value="1"/>
</dbReference>
<dbReference type="CDD" id="cd14733">
    <property type="entry name" value="BACK"/>
    <property type="match status" value="1"/>
</dbReference>
<protein>
    <submittedName>
        <fullName evidence="2">Speckle-type POZ protein like</fullName>
    </submittedName>
</protein>
<dbReference type="InterPro" id="IPR011333">
    <property type="entry name" value="SKP1/BTB/POZ_sf"/>
</dbReference>
<dbReference type="PANTHER" id="PTHR24413">
    <property type="entry name" value="SPECKLE-TYPE POZ PROTEIN"/>
    <property type="match status" value="1"/>
</dbReference>
<dbReference type="PROSITE" id="PS50097">
    <property type="entry name" value="BTB"/>
    <property type="match status" value="1"/>
</dbReference>
<reference evidence="2" key="2">
    <citation type="submission" date="2020-06" db="EMBL/GenBank/DDBJ databases">
        <authorList>
            <person name="Sheffer M."/>
        </authorList>
    </citation>
    <scope>NUCLEOTIDE SEQUENCE</scope>
</reference>
<evidence type="ECO:0000313" key="2">
    <source>
        <dbReference type="EMBL" id="KAF8771038.1"/>
    </source>
</evidence>
<dbReference type="Gene3D" id="2.60.210.10">
    <property type="entry name" value="Apoptosis, Tumor Necrosis Factor Receptor Associated Protein 2, Chain A"/>
    <property type="match status" value="1"/>
</dbReference>